<comment type="caution">
    <text evidence="1">The sequence shown here is derived from an EMBL/GenBank/DDBJ whole genome shotgun (WGS) entry which is preliminary data.</text>
</comment>
<reference evidence="1" key="1">
    <citation type="submission" date="2019-03" db="EMBL/GenBank/DDBJ databases">
        <title>Single cell metagenomics reveals metabolic interactions within the superorganism composed of flagellate Streblomastix strix and complex community of Bacteroidetes bacteria on its surface.</title>
        <authorList>
            <person name="Treitli S.C."/>
            <person name="Kolisko M."/>
            <person name="Husnik F."/>
            <person name="Keeling P."/>
            <person name="Hampl V."/>
        </authorList>
    </citation>
    <scope>NUCLEOTIDE SEQUENCE</scope>
    <source>
        <strain evidence="1">STM</strain>
    </source>
</reference>
<dbReference type="EMBL" id="SNRY01002259">
    <property type="protein sequence ID" value="KAA6325946.1"/>
    <property type="molecule type" value="Genomic_DNA"/>
</dbReference>
<dbReference type="AlphaFoldDB" id="A0A5J4QVU1"/>
<gene>
    <name evidence="1" type="ORF">EZS27_024888</name>
</gene>
<proteinExistence type="predicted"/>
<sequence length="172" mass="19412">MKKLILLLSLVVIANIVLAQSESSGSNDNSPETPTNNKQYGKYLLDMNLLAPPVAPGLPHFDFTNVTTDYNSLFQLNPNVTYGKEVSGSLFQSYYGYGYSSLQFMQTGSFKLNDNLRFNLYGGYSVDGRKLPNTSAYPWEKNDFRGGMELKMNKNFGIRVEVQRRGNTIYPY</sequence>
<organism evidence="1">
    <name type="scientific">termite gut metagenome</name>
    <dbReference type="NCBI Taxonomy" id="433724"/>
    <lineage>
        <taxon>unclassified sequences</taxon>
        <taxon>metagenomes</taxon>
        <taxon>organismal metagenomes</taxon>
    </lineage>
</organism>
<name>A0A5J4QVU1_9ZZZZ</name>
<accession>A0A5J4QVU1</accession>
<evidence type="ECO:0000313" key="1">
    <source>
        <dbReference type="EMBL" id="KAA6325946.1"/>
    </source>
</evidence>
<protein>
    <submittedName>
        <fullName evidence="1">Uncharacterized protein</fullName>
    </submittedName>
</protein>